<keyword evidence="8" id="KW-0472">Membrane</keyword>
<dbReference type="InterPro" id="IPR005467">
    <property type="entry name" value="His_kinase_dom"/>
</dbReference>
<evidence type="ECO:0000313" key="11">
    <source>
        <dbReference type="Proteomes" id="UP000268059"/>
    </source>
</evidence>
<evidence type="ECO:0000259" key="9">
    <source>
        <dbReference type="PROSITE" id="PS50109"/>
    </source>
</evidence>
<dbReference type="Gene3D" id="1.10.287.130">
    <property type="match status" value="1"/>
</dbReference>
<dbReference type="PRINTS" id="PR00344">
    <property type="entry name" value="BCTRLSENSOR"/>
</dbReference>
<sequence>MIDQLRKRFVKIAVIGSLVVVAIFLSTIILSNYYMTRKNENHVLKTLTSYYAKTGTTVTFDSDVPYESRYFVMIYDASGNLIEMNTTKVAAIKNSEAMKYGMQAYKQKSQNNRLDYLRYAKTKHQKETIIVFLNCATSIQNFKELIIYSISISLAGLLVFTLLILTASKRIVRPFAIAQERQRTFISDAGHDLKTPITIIDADSEVLKSKYGDDEWVLDIQHQAYRMKTLTEDLIFLSKLDEHPTYQMIDFPISDILAEIAQSYASLAKTQHKAMHITIEPNLSFCGDQKNIERLMTILLDNAVKYSPRHGEIQVTLEKQKKFLVFTVYNTTDNIKREDLPKLFDRFYRSDKSRNSETGGYGIGLSIAKSVVEAHKGKIHATTSDEKSLAMIVILPVS</sequence>
<keyword evidence="7" id="KW-0902">Two-component regulatory system</keyword>
<dbReference type="KEGG" id="ebm:SG0102_21160"/>
<dbReference type="RefSeq" id="WP_162300200.1">
    <property type="nucleotide sequence ID" value="NZ_AP019309.1"/>
</dbReference>
<gene>
    <name evidence="10" type="ORF">SG0102_21160</name>
</gene>
<dbReference type="AlphaFoldDB" id="A0A3G9J9G2"/>
<dbReference type="PROSITE" id="PS50109">
    <property type="entry name" value="HIS_KIN"/>
    <property type="match status" value="1"/>
</dbReference>
<dbReference type="CDD" id="cd00082">
    <property type="entry name" value="HisKA"/>
    <property type="match status" value="1"/>
</dbReference>
<evidence type="ECO:0000256" key="3">
    <source>
        <dbReference type="ARBA" id="ARBA00012438"/>
    </source>
</evidence>
<dbReference type="EMBL" id="AP019309">
    <property type="protein sequence ID" value="BBH27182.1"/>
    <property type="molecule type" value="Genomic_DNA"/>
</dbReference>
<reference evidence="10 11" key="1">
    <citation type="submission" date="2018-11" db="EMBL/GenBank/DDBJ databases">
        <title>Novel Erysipelotrichaceae bacterium isolated from small intestine of a swine.</title>
        <authorList>
            <person name="Kim J.S."/>
            <person name="Choe H."/>
            <person name="Lee Y.R."/>
            <person name="Kim K.M."/>
            <person name="Park D.S."/>
        </authorList>
    </citation>
    <scope>NUCLEOTIDE SEQUENCE [LARGE SCALE GENOMIC DNA]</scope>
    <source>
        <strain evidence="10 11">SG0102</strain>
    </source>
</reference>
<dbReference type="InParanoid" id="A0A3G9J9G2"/>
<dbReference type="InterPro" id="IPR036097">
    <property type="entry name" value="HisK_dim/P_sf"/>
</dbReference>
<feature type="transmembrane region" description="Helical" evidence="8">
    <location>
        <begin position="145"/>
        <end position="165"/>
    </location>
</feature>
<evidence type="ECO:0000256" key="2">
    <source>
        <dbReference type="ARBA" id="ARBA00004370"/>
    </source>
</evidence>
<comment type="subcellular location">
    <subcellularLocation>
        <location evidence="2">Membrane</location>
    </subcellularLocation>
</comment>
<dbReference type="GO" id="GO:0000155">
    <property type="term" value="F:phosphorelay sensor kinase activity"/>
    <property type="evidence" value="ECO:0007669"/>
    <property type="project" value="InterPro"/>
</dbReference>
<dbReference type="FunFam" id="3.30.565.10:FF:000006">
    <property type="entry name" value="Sensor histidine kinase WalK"/>
    <property type="match status" value="1"/>
</dbReference>
<keyword evidence="8" id="KW-1133">Transmembrane helix</keyword>
<protein>
    <recommendedName>
        <fullName evidence="3">histidine kinase</fullName>
        <ecNumber evidence="3">2.7.13.3</ecNumber>
    </recommendedName>
</protein>
<dbReference type="Pfam" id="PF02518">
    <property type="entry name" value="HATPase_c"/>
    <property type="match status" value="1"/>
</dbReference>
<evidence type="ECO:0000256" key="5">
    <source>
        <dbReference type="ARBA" id="ARBA00022679"/>
    </source>
</evidence>
<dbReference type="InterPro" id="IPR036890">
    <property type="entry name" value="HATPase_C_sf"/>
</dbReference>
<keyword evidence="6 10" id="KW-0418">Kinase</keyword>
<dbReference type="PANTHER" id="PTHR45453">
    <property type="entry name" value="PHOSPHATE REGULON SENSOR PROTEIN PHOR"/>
    <property type="match status" value="1"/>
</dbReference>
<dbReference type="SMART" id="SM00387">
    <property type="entry name" value="HATPase_c"/>
    <property type="match status" value="1"/>
</dbReference>
<evidence type="ECO:0000256" key="8">
    <source>
        <dbReference type="SAM" id="Phobius"/>
    </source>
</evidence>
<dbReference type="GO" id="GO:0005886">
    <property type="term" value="C:plasma membrane"/>
    <property type="evidence" value="ECO:0007669"/>
    <property type="project" value="TreeGrafter"/>
</dbReference>
<dbReference type="SMART" id="SM00388">
    <property type="entry name" value="HisKA"/>
    <property type="match status" value="1"/>
</dbReference>
<dbReference type="InterPro" id="IPR050351">
    <property type="entry name" value="BphY/WalK/GraS-like"/>
</dbReference>
<keyword evidence="4" id="KW-0597">Phosphoprotein</keyword>
<dbReference type="GO" id="GO:0016036">
    <property type="term" value="P:cellular response to phosphate starvation"/>
    <property type="evidence" value="ECO:0007669"/>
    <property type="project" value="TreeGrafter"/>
</dbReference>
<proteinExistence type="predicted"/>
<evidence type="ECO:0000256" key="6">
    <source>
        <dbReference type="ARBA" id="ARBA00022777"/>
    </source>
</evidence>
<keyword evidence="5" id="KW-0808">Transferase</keyword>
<dbReference type="SUPFAM" id="SSF47384">
    <property type="entry name" value="Homodimeric domain of signal transducing histidine kinase"/>
    <property type="match status" value="1"/>
</dbReference>
<evidence type="ECO:0000313" key="10">
    <source>
        <dbReference type="EMBL" id="BBH27182.1"/>
    </source>
</evidence>
<feature type="domain" description="Histidine kinase" evidence="9">
    <location>
        <begin position="188"/>
        <end position="398"/>
    </location>
</feature>
<dbReference type="SUPFAM" id="SSF55874">
    <property type="entry name" value="ATPase domain of HSP90 chaperone/DNA topoisomerase II/histidine kinase"/>
    <property type="match status" value="1"/>
</dbReference>
<dbReference type="GO" id="GO:0004721">
    <property type="term" value="F:phosphoprotein phosphatase activity"/>
    <property type="evidence" value="ECO:0007669"/>
    <property type="project" value="TreeGrafter"/>
</dbReference>
<dbReference type="PANTHER" id="PTHR45453:SF1">
    <property type="entry name" value="PHOSPHATE REGULON SENSOR PROTEIN PHOR"/>
    <property type="match status" value="1"/>
</dbReference>
<evidence type="ECO:0000256" key="1">
    <source>
        <dbReference type="ARBA" id="ARBA00000085"/>
    </source>
</evidence>
<dbReference type="Proteomes" id="UP000268059">
    <property type="component" value="Chromosome"/>
</dbReference>
<dbReference type="InterPro" id="IPR003661">
    <property type="entry name" value="HisK_dim/P_dom"/>
</dbReference>
<keyword evidence="8" id="KW-0812">Transmembrane</keyword>
<keyword evidence="11" id="KW-1185">Reference proteome</keyword>
<feature type="transmembrane region" description="Helical" evidence="8">
    <location>
        <begin position="12"/>
        <end position="35"/>
    </location>
</feature>
<dbReference type="EC" id="2.7.13.3" evidence="3"/>
<dbReference type="Pfam" id="PF00512">
    <property type="entry name" value="HisKA"/>
    <property type="match status" value="1"/>
</dbReference>
<dbReference type="InterPro" id="IPR004358">
    <property type="entry name" value="Sig_transdc_His_kin-like_C"/>
</dbReference>
<dbReference type="Gene3D" id="3.30.565.10">
    <property type="entry name" value="Histidine kinase-like ATPase, C-terminal domain"/>
    <property type="match status" value="1"/>
</dbReference>
<dbReference type="InterPro" id="IPR003594">
    <property type="entry name" value="HATPase_dom"/>
</dbReference>
<comment type="catalytic activity">
    <reaction evidence="1">
        <text>ATP + protein L-histidine = ADP + protein N-phospho-L-histidine.</text>
        <dbReference type="EC" id="2.7.13.3"/>
    </reaction>
</comment>
<evidence type="ECO:0000256" key="7">
    <source>
        <dbReference type="ARBA" id="ARBA00023012"/>
    </source>
</evidence>
<name>A0A3G9J9G2_9FIRM</name>
<evidence type="ECO:0000256" key="4">
    <source>
        <dbReference type="ARBA" id="ARBA00022553"/>
    </source>
</evidence>
<accession>A0A3G9J9G2</accession>
<organism evidence="10 11">
    <name type="scientific">Intestinibaculum porci</name>
    <dbReference type="NCBI Taxonomy" id="2487118"/>
    <lineage>
        <taxon>Bacteria</taxon>
        <taxon>Bacillati</taxon>
        <taxon>Bacillota</taxon>
        <taxon>Erysipelotrichia</taxon>
        <taxon>Erysipelotrichales</taxon>
        <taxon>Erysipelotrichaceae</taxon>
        <taxon>Intestinibaculum</taxon>
    </lineage>
</organism>